<organism evidence="1 2">
    <name type="scientific">Sulfitobacter aestuariivivens</name>
    <dbReference type="NCBI Taxonomy" id="2766981"/>
    <lineage>
        <taxon>Bacteria</taxon>
        <taxon>Pseudomonadati</taxon>
        <taxon>Pseudomonadota</taxon>
        <taxon>Alphaproteobacteria</taxon>
        <taxon>Rhodobacterales</taxon>
        <taxon>Roseobacteraceae</taxon>
        <taxon>Sulfitobacter</taxon>
    </lineage>
</organism>
<dbReference type="PANTHER" id="PTHR43737:SF1">
    <property type="entry name" value="DUF1501 DOMAIN-CONTAINING PROTEIN"/>
    <property type="match status" value="1"/>
</dbReference>
<gene>
    <name evidence="1" type="ORF">H9Q16_17875</name>
</gene>
<dbReference type="EMBL" id="JACTAG010000003">
    <property type="protein sequence ID" value="MBD3665808.1"/>
    <property type="molecule type" value="Genomic_DNA"/>
</dbReference>
<sequence length="196" mass="21448">MVMEDDPAMHAALSEALQLSDGQNLQRRKGTRRQQEVARFAASRLRRDARIAAFSQNGWDTHRRQDKTLPRALAQLSETILTLKDDLGPQIWGQTAVVAITEFGRTARENGTIGTDHGTAGLMVMAGGAVRGGKVYGAWPGVSESALYQRRDLMPMRDVRAPLAWILRAVAGADRSVLERDVFPGLDMGTDPGLLL</sequence>
<dbReference type="Pfam" id="PF07394">
    <property type="entry name" value="DUF1501"/>
    <property type="match status" value="1"/>
</dbReference>
<accession>A0A927D624</accession>
<keyword evidence="2" id="KW-1185">Reference proteome</keyword>
<proteinExistence type="predicted"/>
<dbReference type="RefSeq" id="WP_191076848.1">
    <property type="nucleotide sequence ID" value="NZ_JACTAG010000003.1"/>
</dbReference>
<dbReference type="Proteomes" id="UP000635142">
    <property type="component" value="Unassembled WGS sequence"/>
</dbReference>
<evidence type="ECO:0000313" key="1">
    <source>
        <dbReference type="EMBL" id="MBD3665808.1"/>
    </source>
</evidence>
<comment type="caution">
    <text evidence="1">The sequence shown here is derived from an EMBL/GenBank/DDBJ whole genome shotgun (WGS) entry which is preliminary data.</text>
</comment>
<name>A0A927D624_9RHOB</name>
<dbReference type="PANTHER" id="PTHR43737">
    <property type="entry name" value="BLL7424 PROTEIN"/>
    <property type="match status" value="1"/>
</dbReference>
<feature type="non-terminal residue" evidence="1">
    <location>
        <position position="1"/>
    </location>
</feature>
<reference evidence="1" key="1">
    <citation type="submission" date="2020-08" db="EMBL/GenBank/DDBJ databases">
        <title>Sulfitobacter aestuariivivens sp. nov., isolated from a tidal flat.</title>
        <authorList>
            <person name="Park S."/>
            <person name="Yoon J.-H."/>
        </authorList>
    </citation>
    <scope>NUCLEOTIDE SEQUENCE</scope>
    <source>
        <strain evidence="1">TSTF-M16</strain>
    </source>
</reference>
<evidence type="ECO:0000313" key="2">
    <source>
        <dbReference type="Proteomes" id="UP000635142"/>
    </source>
</evidence>
<protein>
    <submittedName>
        <fullName evidence="1">DUF1501 domain-containing protein</fullName>
    </submittedName>
</protein>
<dbReference type="InterPro" id="IPR010869">
    <property type="entry name" value="DUF1501"/>
</dbReference>
<dbReference type="AlphaFoldDB" id="A0A927D624"/>